<dbReference type="PANTHER" id="PTHR12901:SF10">
    <property type="entry name" value="COENZYME Q-BINDING PROTEIN COQ10, MITOCHONDRIAL"/>
    <property type="match status" value="1"/>
</dbReference>
<evidence type="ECO:0000313" key="4">
    <source>
        <dbReference type="EMBL" id="SFR45893.1"/>
    </source>
</evidence>
<evidence type="ECO:0000313" key="5">
    <source>
        <dbReference type="Proteomes" id="UP000199290"/>
    </source>
</evidence>
<keyword evidence="5" id="KW-1185">Reference proteome</keyword>
<dbReference type="InterPro" id="IPR023393">
    <property type="entry name" value="START-like_dom_sf"/>
</dbReference>
<dbReference type="AlphaFoldDB" id="A0A1I6GUE7"/>
<dbReference type="Pfam" id="PF03364">
    <property type="entry name" value="Polyketide_cyc"/>
    <property type="match status" value="1"/>
</dbReference>
<reference evidence="5" key="1">
    <citation type="submission" date="2016-10" db="EMBL/GenBank/DDBJ databases">
        <authorList>
            <person name="Varghese N."/>
            <person name="Submissions S."/>
        </authorList>
    </citation>
    <scope>NUCLEOTIDE SEQUENCE [LARGE SCALE GENOMIC DNA]</scope>
    <source>
        <strain evidence="5">CGMCC 1.6294</strain>
    </source>
</reference>
<dbReference type="InterPro" id="IPR044996">
    <property type="entry name" value="COQ10-like"/>
</dbReference>
<dbReference type="SUPFAM" id="SSF55961">
    <property type="entry name" value="Bet v1-like"/>
    <property type="match status" value="1"/>
</dbReference>
<dbReference type="Gene3D" id="3.30.530.20">
    <property type="match status" value="1"/>
</dbReference>
<dbReference type="PANTHER" id="PTHR12901">
    <property type="entry name" value="SPERM PROTEIN HOMOLOG"/>
    <property type="match status" value="1"/>
</dbReference>
<dbReference type="Proteomes" id="UP000199290">
    <property type="component" value="Unassembled WGS sequence"/>
</dbReference>
<dbReference type="InterPro" id="IPR005031">
    <property type="entry name" value="COQ10_START"/>
</dbReference>
<dbReference type="GO" id="GO:0045333">
    <property type="term" value="P:cellular respiration"/>
    <property type="evidence" value="ECO:0007669"/>
    <property type="project" value="InterPro"/>
</dbReference>
<comment type="similarity">
    <text evidence="1">Belongs to the ribosome association toxin RatA family.</text>
</comment>
<keyword evidence="2" id="KW-1277">Toxin-antitoxin system</keyword>
<dbReference type="CDD" id="cd07813">
    <property type="entry name" value="COQ10p_like"/>
    <property type="match status" value="1"/>
</dbReference>
<evidence type="ECO:0000256" key="1">
    <source>
        <dbReference type="ARBA" id="ARBA00008918"/>
    </source>
</evidence>
<gene>
    <name evidence="4" type="ORF">SAMN04488073_1565</name>
</gene>
<protein>
    <submittedName>
        <fullName evidence="4">Ribosome association toxin PasT (RatA) of the RatAB toxin-antitoxin module</fullName>
    </submittedName>
</protein>
<evidence type="ECO:0000259" key="3">
    <source>
        <dbReference type="Pfam" id="PF03364"/>
    </source>
</evidence>
<evidence type="ECO:0000256" key="2">
    <source>
        <dbReference type="ARBA" id="ARBA00022649"/>
    </source>
</evidence>
<accession>A0A1I6GUE7</accession>
<dbReference type="RefSeq" id="WP_091987931.1">
    <property type="nucleotide sequence ID" value="NZ_FOYV01000001.1"/>
</dbReference>
<dbReference type="EMBL" id="FOYV01000001">
    <property type="protein sequence ID" value="SFR45893.1"/>
    <property type="molecule type" value="Genomic_DNA"/>
</dbReference>
<feature type="domain" description="Coenzyme Q-binding protein COQ10 START" evidence="3">
    <location>
        <begin position="13"/>
        <end position="136"/>
    </location>
</feature>
<organism evidence="4 5">
    <name type="scientific">Marinobacter gudaonensis</name>
    <dbReference type="NCBI Taxonomy" id="375760"/>
    <lineage>
        <taxon>Bacteria</taxon>
        <taxon>Pseudomonadati</taxon>
        <taxon>Pseudomonadota</taxon>
        <taxon>Gammaproteobacteria</taxon>
        <taxon>Pseudomonadales</taxon>
        <taxon>Marinobacteraceae</taxon>
        <taxon>Marinobacter</taxon>
    </lineage>
</organism>
<dbReference type="OrthoDB" id="9804759at2"/>
<proteinExistence type="inferred from homology"/>
<sequence length="148" mass="16765">MPHQIDKTALVMHSAERMFHLVNDIARYPEFLPWCAGARIHEQSSSEITASLEIAKGGMRHILTTRNQLQMPEAIDMHLVDGPFRNLSGRWHFKPLDLNACKVVLSLQFEFSGSLSRMTFGPVFSQAANTMVDAFCRRADELYRTEGA</sequence>
<name>A0A1I6GUE7_9GAMM</name>
<dbReference type="GO" id="GO:0048039">
    <property type="term" value="F:ubiquinone binding"/>
    <property type="evidence" value="ECO:0007669"/>
    <property type="project" value="InterPro"/>
</dbReference>
<dbReference type="STRING" id="375760.SAMN04488073_1565"/>